<evidence type="ECO:0000256" key="5">
    <source>
        <dbReference type="ARBA" id="ARBA00023136"/>
    </source>
</evidence>
<feature type="region of interest" description="Disordered" evidence="6">
    <location>
        <begin position="80"/>
        <end position="100"/>
    </location>
</feature>
<feature type="transmembrane region" description="Helical" evidence="7">
    <location>
        <begin position="35"/>
        <end position="59"/>
    </location>
</feature>
<dbReference type="OrthoDB" id="7359894at2"/>
<dbReference type="EMBL" id="FOGZ01000003">
    <property type="protein sequence ID" value="SER60202.1"/>
    <property type="molecule type" value="Genomic_DNA"/>
</dbReference>
<dbReference type="STRING" id="64702.SAMN05443377_103132"/>
<evidence type="ECO:0000259" key="8">
    <source>
        <dbReference type="Pfam" id="PF04024"/>
    </source>
</evidence>
<evidence type="ECO:0000256" key="3">
    <source>
        <dbReference type="ARBA" id="ARBA00022692"/>
    </source>
</evidence>
<evidence type="ECO:0000256" key="1">
    <source>
        <dbReference type="ARBA" id="ARBA00004162"/>
    </source>
</evidence>
<accession>A0A1H9QIB3</accession>
<evidence type="ECO:0000256" key="6">
    <source>
        <dbReference type="SAM" id="MobiDB-lite"/>
    </source>
</evidence>
<keyword evidence="10" id="KW-1185">Reference proteome</keyword>
<dbReference type="GO" id="GO:0005886">
    <property type="term" value="C:plasma membrane"/>
    <property type="evidence" value="ECO:0007669"/>
    <property type="project" value="UniProtKB-SubCell"/>
</dbReference>
<gene>
    <name evidence="9" type="ORF">SAMN05443377_103132</name>
</gene>
<organism evidence="9 10">
    <name type="scientific">Propionibacterium cyclohexanicum</name>
    <dbReference type="NCBI Taxonomy" id="64702"/>
    <lineage>
        <taxon>Bacteria</taxon>
        <taxon>Bacillati</taxon>
        <taxon>Actinomycetota</taxon>
        <taxon>Actinomycetes</taxon>
        <taxon>Propionibacteriales</taxon>
        <taxon>Propionibacteriaceae</taxon>
        <taxon>Propionibacterium</taxon>
    </lineage>
</organism>
<keyword evidence="5 7" id="KW-0472">Membrane</keyword>
<comment type="subcellular location">
    <subcellularLocation>
        <location evidence="1">Cell membrane</location>
        <topology evidence="1">Single-pass membrane protein</topology>
    </subcellularLocation>
</comment>
<evidence type="ECO:0000256" key="4">
    <source>
        <dbReference type="ARBA" id="ARBA00022989"/>
    </source>
</evidence>
<protein>
    <submittedName>
        <fullName evidence="9">Phage shock protein PspC (Stress-responsive transcriptional regulator)</fullName>
    </submittedName>
</protein>
<evidence type="ECO:0000313" key="9">
    <source>
        <dbReference type="EMBL" id="SER60202.1"/>
    </source>
</evidence>
<keyword evidence="2" id="KW-1003">Cell membrane</keyword>
<evidence type="ECO:0000256" key="7">
    <source>
        <dbReference type="SAM" id="Phobius"/>
    </source>
</evidence>
<proteinExistence type="predicted"/>
<sequence length="100" mass="11396">MSERKLVRSRDHRMIAGVAGGIGEYLNIDANIVRLAFVLVAVFTFGTALLLYVAGWLLLPDEKDGVRGFDEVRERIQDFQHGRSRRDDPNQDTFDPYAEK</sequence>
<dbReference type="InterPro" id="IPR007168">
    <property type="entry name" value="Phageshock_PspC_N"/>
</dbReference>
<dbReference type="PANTHER" id="PTHR33885">
    <property type="entry name" value="PHAGE SHOCK PROTEIN C"/>
    <property type="match status" value="1"/>
</dbReference>
<dbReference type="Proteomes" id="UP000198815">
    <property type="component" value="Unassembled WGS sequence"/>
</dbReference>
<dbReference type="AlphaFoldDB" id="A0A1H9QIB3"/>
<dbReference type="PANTHER" id="PTHR33885:SF3">
    <property type="entry name" value="PHAGE SHOCK PROTEIN C"/>
    <property type="match status" value="1"/>
</dbReference>
<dbReference type="RefSeq" id="WP_091967563.1">
    <property type="nucleotide sequence ID" value="NZ_FOGZ01000003.1"/>
</dbReference>
<keyword evidence="3 7" id="KW-0812">Transmembrane</keyword>
<dbReference type="Pfam" id="PF04024">
    <property type="entry name" value="PspC"/>
    <property type="match status" value="1"/>
</dbReference>
<evidence type="ECO:0000313" key="10">
    <source>
        <dbReference type="Proteomes" id="UP000198815"/>
    </source>
</evidence>
<feature type="domain" description="Phage shock protein PspC N-terminal" evidence="8">
    <location>
        <begin position="4"/>
        <end position="62"/>
    </location>
</feature>
<reference evidence="9 10" key="1">
    <citation type="submission" date="2016-10" db="EMBL/GenBank/DDBJ databases">
        <authorList>
            <person name="de Groot N.N."/>
        </authorList>
    </citation>
    <scope>NUCLEOTIDE SEQUENCE [LARGE SCALE GENOMIC DNA]</scope>
    <source>
        <strain evidence="9 10">DSM 16859</strain>
    </source>
</reference>
<keyword evidence="4 7" id="KW-1133">Transmembrane helix</keyword>
<feature type="compositionally biased region" description="Basic and acidic residues" evidence="6">
    <location>
        <begin position="80"/>
        <end position="89"/>
    </location>
</feature>
<dbReference type="InterPro" id="IPR052027">
    <property type="entry name" value="PspC"/>
</dbReference>
<name>A0A1H9QIB3_9ACTN</name>
<evidence type="ECO:0000256" key="2">
    <source>
        <dbReference type="ARBA" id="ARBA00022475"/>
    </source>
</evidence>